<comment type="caution">
    <text evidence="3">The sequence shown here is derived from an EMBL/GenBank/DDBJ whole genome shotgun (WGS) entry which is preliminary data.</text>
</comment>
<dbReference type="PANTHER" id="PTHR46112:SF2">
    <property type="entry name" value="XAA-PRO AMINOPEPTIDASE P-RELATED"/>
    <property type="match status" value="1"/>
</dbReference>
<dbReference type="AlphaFoldDB" id="A0A967C2A9"/>
<dbReference type="Gene3D" id="3.90.230.10">
    <property type="entry name" value="Creatinase/methionine aminopeptidase superfamily"/>
    <property type="match status" value="1"/>
</dbReference>
<name>A0A967C2A9_9PROT</name>
<dbReference type="Proteomes" id="UP000761264">
    <property type="component" value="Unassembled WGS sequence"/>
</dbReference>
<dbReference type="InterPro" id="IPR000587">
    <property type="entry name" value="Creatinase_N"/>
</dbReference>
<dbReference type="InterPro" id="IPR050659">
    <property type="entry name" value="Peptidase_M24B"/>
</dbReference>
<dbReference type="PANTHER" id="PTHR46112">
    <property type="entry name" value="AMINOPEPTIDASE"/>
    <property type="match status" value="1"/>
</dbReference>
<reference evidence="3" key="1">
    <citation type="submission" date="2020-03" db="EMBL/GenBank/DDBJ databases">
        <title>Genome of Pelagibius litoralis DSM 21314T.</title>
        <authorList>
            <person name="Wang G."/>
        </authorList>
    </citation>
    <scope>NUCLEOTIDE SEQUENCE</scope>
    <source>
        <strain evidence="3">DSM 21314</strain>
    </source>
</reference>
<dbReference type="Gene3D" id="3.40.350.10">
    <property type="entry name" value="Creatinase/prolidase N-terminal domain"/>
    <property type="match status" value="1"/>
</dbReference>
<proteinExistence type="predicted"/>
<keyword evidence="3" id="KW-0378">Hydrolase</keyword>
<dbReference type="SUPFAM" id="SSF55920">
    <property type="entry name" value="Creatinase/aminopeptidase"/>
    <property type="match status" value="1"/>
</dbReference>
<keyword evidence="3" id="KW-0645">Protease</keyword>
<dbReference type="EMBL" id="JAAQPH010000004">
    <property type="protein sequence ID" value="NIA68198.1"/>
    <property type="molecule type" value="Genomic_DNA"/>
</dbReference>
<dbReference type="InterPro" id="IPR029149">
    <property type="entry name" value="Creatin/AminoP/Spt16_N"/>
</dbReference>
<accession>A0A967C2A9</accession>
<dbReference type="InterPro" id="IPR000994">
    <property type="entry name" value="Pept_M24"/>
</dbReference>
<evidence type="ECO:0000313" key="3">
    <source>
        <dbReference type="EMBL" id="NIA68198.1"/>
    </source>
</evidence>
<feature type="domain" description="Creatinase N-terminal" evidence="2">
    <location>
        <begin position="7"/>
        <end position="172"/>
    </location>
</feature>
<feature type="domain" description="Peptidase M24" evidence="1">
    <location>
        <begin position="181"/>
        <end position="379"/>
    </location>
</feature>
<dbReference type="Pfam" id="PF01321">
    <property type="entry name" value="Creatinase_N"/>
    <property type="match status" value="1"/>
</dbReference>
<protein>
    <submittedName>
        <fullName evidence="3">Aminopeptidase P family protein</fullName>
    </submittedName>
</protein>
<dbReference type="InterPro" id="IPR036005">
    <property type="entry name" value="Creatinase/aminopeptidase-like"/>
</dbReference>
<dbReference type="GO" id="GO:0004177">
    <property type="term" value="F:aminopeptidase activity"/>
    <property type="evidence" value="ECO:0007669"/>
    <property type="project" value="UniProtKB-KW"/>
</dbReference>
<organism evidence="3 4">
    <name type="scientific">Pelagibius litoralis</name>
    <dbReference type="NCBI Taxonomy" id="374515"/>
    <lineage>
        <taxon>Bacteria</taxon>
        <taxon>Pseudomonadati</taxon>
        <taxon>Pseudomonadota</taxon>
        <taxon>Alphaproteobacteria</taxon>
        <taxon>Rhodospirillales</taxon>
        <taxon>Rhodovibrionaceae</taxon>
        <taxon>Pelagibius</taxon>
    </lineage>
</organism>
<dbReference type="CDD" id="cd01066">
    <property type="entry name" value="APP_MetAP"/>
    <property type="match status" value="1"/>
</dbReference>
<sequence length="397" mass="42727">MTLLNAERLYATMERNGLDAIVATSPENVTYSSGYWALSQWIRRGPQTYVIWPARGRGAPRIVASAGLLDLLADQEVNVEDVSKFGAFFVAVDGDAELSAADRRQADLYGLPDDGNANVSLAAALTEMGLGKARIGVDEGGLAPALDAFSPEWSEDATVLPAFQVFRQVRAVKTEEEIARLGKAAAIAEASIEAALRIAAPGVSEAEMGLEFNLETVRQGGLPVLYCIGTGPRSAMPNVQPGERKLKDGDIIRFDVGGRYKHYRADIARIAVLGTPTQKIRTYHNALYKGVERGLELLRPGARAAEIFDAVVETVRQEGIPHYQRSHVGHGIGLDGYDLPSLSPGSADIIEEGMVLCVETPYYELGFGGLQVENMVVVRADGIQSLMGTDGKLRILS</sequence>
<dbReference type="Pfam" id="PF00557">
    <property type="entry name" value="Peptidase_M24"/>
    <property type="match status" value="1"/>
</dbReference>
<evidence type="ECO:0000313" key="4">
    <source>
        <dbReference type="Proteomes" id="UP000761264"/>
    </source>
</evidence>
<keyword evidence="4" id="KW-1185">Reference proteome</keyword>
<keyword evidence="3" id="KW-0031">Aminopeptidase</keyword>
<dbReference type="RefSeq" id="WP_167222550.1">
    <property type="nucleotide sequence ID" value="NZ_JAAQPH010000004.1"/>
</dbReference>
<evidence type="ECO:0000259" key="2">
    <source>
        <dbReference type="Pfam" id="PF01321"/>
    </source>
</evidence>
<evidence type="ECO:0000259" key="1">
    <source>
        <dbReference type="Pfam" id="PF00557"/>
    </source>
</evidence>
<dbReference type="SUPFAM" id="SSF53092">
    <property type="entry name" value="Creatinase/prolidase N-terminal domain"/>
    <property type="match status" value="1"/>
</dbReference>
<gene>
    <name evidence="3" type="ORF">HBA54_06300</name>
</gene>